<evidence type="ECO:0000313" key="2">
    <source>
        <dbReference type="Proteomes" id="UP001589788"/>
    </source>
</evidence>
<dbReference type="RefSeq" id="WP_377790940.1">
    <property type="nucleotide sequence ID" value="NZ_JBHLYQ010000326.1"/>
</dbReference>
<evidence type="ECO:0000313" key="1">
    <source>
        <dbReference type="EMBL" id="MFC0083193.1"/>
    </source>
</evidence>
<keyword evidence="2" id="KW-1185">Reference proteome</keyword>
<proteinExistence type="predicted"/>
<dbReference type="EMBL" id="JBHLYQ010000326">
    <property type="protein sequence ID" value="MFC0083193.1"/>
    <property type="molecule type" value="Genomic_DNA"/>
</dbReference>
<name>A0ABV6C689_9ACTN</name>
<gene>
    <name evidence="1" type="ORF">ACFFRE_13755</name>
</gene>
<reference evidence="1 2" key="1">
    <citation type="submission" date="2024-09" db="EMBL/GenBank/DDBJ databases">
        <authorList>
            <person name="Sun Q."/>
            <person name="Mori K."/>
        </authorList>
    </citation>
    <scope>NUCLEOTIDE SEQUENCE [LARGE SCALE GENOMIC DNA]</scope>
    <source>
        <strain evidence="1 2">JCM 15389</strain>
    </source>
</reference>
<accession>A0ABV6C689</accession>
<comment type="caution">
    <text evidence="1">The sequence shown here is derived from an EMBL/GenBank/DDBJ whole genome shotgun (WGS) entry which is preliminary data.</text>
</comment>
<organism evidence="1 2">
    <name type="scientific">Aciditerrimonas ferrireducens</name>
    <dbReference type="NCBI Taxonomy" id="667306"/>
    <lineage>
        <taxon>Bacteria</taxon>
        <taxon>Bacillati</taxon>
        <taxon>Actinomycetota</taxon>
        <taxon>Acidimicrobiia</taxon>
        <taxon>Acidimicrobiales</taxon>
        <taxon>Acidimicrobiaceae</taxon>
        <taxon>Aciditerrimonas</taxon>
    </lineage>
</organism>
<protein>
    <submittedName>
        <fullName evidence="1">Uncharacterized protein</fullName>
    </submittedName>
</protein>
<sequence>ALALPAWLARRRGTSGVLLGLAVAGPMLAKRLAGNRPLPPGPRLPALFRRLLLDQDPPGHDR</sequence>
<feature type="non-terminal residue" evidence="1">
    <location>
        <position position="1"/>
    </location>
</feature>
<dbReference type="Proteomes" id="UP001589788">
    <property type="component" value="Unassembled WGS sequence"/>
</dbReference>